<proteinExistence type="predicted"/>
<sequence length="87" mass="10540">MKIEDYSEQLNSNDVARQRYGMFKVFEILVETYFEEEVKQPVERLREEEGYMYKLTQDFLSSSQNYVKRQKLEKIADFVGKKLPEEE</sequence>
<organism evidence="1 2">
    <name type="scientific">Candidatus Nanohalococcus occultus</name>
    <dbReference type="NCBI Taxonomy" id="2978047"/>
    <lineage>
        <taxon>Archaea</taxon>
        <taxon>Candidatus Nanohalarchaeota</taxon>
        <taxon>Candidatus Nanohalarchaeota incertae sedis</taxon>
        <taxon>Candidatus Nanohalococcus</taxon>
    </lineage>
</organism>
<dbReference type="RefSeq" id="WP_347721475.1">
    <property type="nucleotide sequence ID" value="NZ_CP104395.1"/>
</dbReference>
<protein>
    <recommendedName>
        <fullName evidence="3">Transposase</fullName>
    </recommendedName>
</protein>
<evidence type="ECO:0000313" key="2">
    <source>
        <dbReference type="Proteomes" id="UP001218034"/>
    </source>
</evidence>
<dbReference type="GeneID" id="90590062"/>
<gene>
    <name evidence="1" type="ORF">SVXNc_0624</name>
</gene>
<evidence type="ECO:0000313" key="1">
    <source>
        <dbReference type="EMBL" id="WEL19638.1"/>
    </source>
</evidence>
<dbReference type="EMBL" id="CP104395">
    <property type="protein sequence ID" value="WEL19638.1"/>
    <property type="molecule type" value="Genomic_DNA"/>
</dbReference>
<evidence type="ECO:0008006" key="3">
    <source>
        <dbReference type="Google" id="ProtNLM"/>
    </source>
</evidence>
<keyword evidence="2" id="KW-1185">Reference proteome</keyword>
<name>A0ABY8CEH8_9ARCH</name>
<reference evidence="1 2" key="1">
    <citation type="submission" date="2022-09" db="EMBL/GenBank/DDBJ databases">
        <title>Xylan utilization by haloarchaea-nanohaloarchaea associations.</title>
        <authorList>
            <person name="Yakimov M."/>
        </authorList>
    </citation>
    <scope>NUCLEOTIDE SEQUENCE [LARGE SCALE GENOMIC DNA]</scope>
    <source>
        <strain evidence="1 2">SVXNc</strain>
    </source>
</reference>
<dbReference type="Proteomes" id="UP001218034">
    <property type="component" value="Chromosome"/>
</dbReference>
<accession>A0ABY8CEH8</accession>